<reference evidence="2" key="1">
    <citation type="submission" date="2015-08" db="EMBL/GenBank/DDBJ databases">
        <title>Fjat-10028 dsm 16317.</title>
        <authorList>
            <person name="Liu B."/>
            <person name="Wang J."/>
            <person name="Zhu Y."/>
            <person name="Liu G."/>
            <person name="Chen Q."/>
            <person name="Chen Z."/>
            <person name="Lan J."/>
            <person name="Che J."/>
            <person name="Ge C."/>
            <person name="Shi H."/>
            <person name="Pan Z."/>
            <person name="Liu X."/>
        </authorList>
    </citation>
    <scope>NUCLEOTIDE SEQUENCE [LARGE SCALE GENOMIC DNA]</scope>
    <source>
        <strain evidence="2">DSM 16317</strain>
    </source>
</reference>
<dbReference type="GeneID" id="301136280"/>
<dbReference type="EMBL" id="LILB01000001">
    <property type="protein sequence ID" value="KOO52546.1"/>
    <property type="molecule type" value="Genomic_DNA"/>
</dbReference>
<evidence type="ECO:0000313" key="1">
    <source>
        <dbReference type="EMBL" id="KOO52546.1"/>
    </source>
</evidence>
<dbReference type="Proteomes" id="UP000036867">
    <property type="component" value="Unassembled WGS sequence"/>
</dbReference>
<dbReference type="PATRIC" id="fig|263475.3.peg.2298"/>
<dbReference type="AlphaFoldDB" id="A0A0M0LNH5"/>
<dbReference type="STRING" id="263475.AMD00_09185"/>
<comment type="caution">
    <text evidence="1">The sequence shown here is derived from an EMBL/GenBank/DDBJ whole genome shotgun (WGS) entry which is preliminary data.</text>
</comment>
<accession>A0A0M0LNH5</accession>
<keyword evidence="2" id="KW-1185">Reference proteome</keyword>
<dbReference type="OrthoDB" id="2910128at2"/>
<protein>
    <recommendedName>
        <fullName evidence="3">Asp/Glu/hydantoin racemase</fullName>
    </recommendedName>
</protein>
<name>A0A0M0LNH5_9BACL</name>
<dbReference type="RefSeq" id="WP_053416708.1">
    <property type="nucleotide sequence ID" value="NZ_LILB01000001.1"/>
</dbReference>
<evidence type="ECO:0008006" key="3">
    <source>
        <dbReference type="Google" id="ProtNLM"/>
    </source>
</evidence>
<gene>
    <name evidence="1" type="ORF">AMD00_09185</name>
</gene>
<proteinExistence type="predicted"/>
<evidence type="ECO:0000313" key="2">
    <source>
        <dbReference type="Proteomes" id="UP000036867"/>
    </source>
</evidence>
<organism evidence="1 2">
    <name type="scientific">Viridibacillus arvi</name>
    <dbReference type="NCBI Taxonomy" id="263475"/>
    <lineage>
        <taxon>Bacteria</taxon>
        <taxon>Bacillati</taxon>
        <taxon>Bacillota</taxon>
        <taxon>Bacilli</taxon>
        <taxon>Bacillales</taxon>
        <taxon>Caryophanaceae</taxon>
        <taxon>Viridibacillus</taxon>
    </lineage>
</organism>
<sequence>MKVLGCLHAHYSNIRYIEEALNGMNVELQHFVDPGLINRINHDHTFSIAEAKRKVIEQVQWIENSSVDAILITCTNYIALLDENYQSMKPIIKLDEPFFKEICDLSRPLKIVFTNPATVEGTINRLNQFANKVSKSLDIEVHIIEGAFKLVMEGQLEEHNRIVAKELEKLVKDSTQAIAVAQLSMVEASKQINSDILTPLQTLVPAIQKTL</sequence>